<keyword evidence="4 6" id="KW-1133">Transmembrane helix</keyword>
<evidence type="ECO:0000256" key="3">
    <source>
        <dbReference type="ARBA" id="ARBA00022692"/>
    </source>
</evidence>
<evidence type="ECO:0000256" key="5">
    <source>
        <dbReference type="ARBA" id="ARBA00023136"/>
    </source>
</evidence>
<evidence type="ECO:0000313" key="8">
    <source>
        <dbReference type="EMBL" id="WED64974.1"/>
    </source>
</evidence>
<gene>
    <name evidence="8" type="ORF">PXH66_21715</name>
</gene>
<feature type="transmembrane region" description="Helical" evidence="6">
    <location>
        <begin position="12"/>
        <end position="32"/>
    </location>
</feature>
<keyword evidence="3 6" id="KW-0812">Transmembrane</keyword>
<evidence type="ECO:0000256" key="4">
    <source>
        <dbReference type="ARBA" id="ARBA00022989"/>
    </source>
</evidence>
<dbReference type="PANTHER" id="PTHR43738">
    <property type="entry name" value="ABC TRANSPORTER, MEMBRANE PROTEIN"/>
    <property type="match status" value="1"/>
</dbReference>
<feature type="transmembrane region" description="Helical" evidence="6">
    <location>
        <begin position="346"/>
        <end position="369"/>
    </location>
</feature>
<accession>A0AAE9ZXC7</accession>
<evidence type="ECO:0000256" key="2">
    <source>
        <dbReference type="ARBA" id="ARBA00022475"/>
    </source>
</evidence>
<keyword evidence="2" id="KW-1003">Cell membrane</keyword>
<dbReference type="Pfam" id="PF02687">
    <property type="entry name" value="FtsX"/>
    <property type="match status" value="1"/>
</dbReference>
<evidence type="ECO:0000256" key="6">
    <source>
        <dbReference type="SAM" id="Phobius"/>
    </source>
</evidence>
<dbReference type="RefSeq" id="WP_330928318.1">
    <property type="nucleotide sequence ID" value="NZ_CP119075.1"/>
</dbReference>
<proteinExistence type="predicted"/>
<organism evidence="8 9">
    <name type="scientific">Synoicihabitans lomoniglobus</name>
    <dbReference type="NCBI Taxonomy" id="2909285"/>
    <lineage>
        <taxon>Bacteria</taxon>
        <taxon>Pseudomonadati</taxon>
        <taxon>Verrucomicrobiota</taxon>
        <taxon>Opitutia</taxon>
        <taxon>Opitutales</taxon>
        <taxon>Opitutaceae</taxon>
        <taxon>Synoicihabitans</taxon>
    </lineage>
</organism>
<keyword evidence="9" id="KW-1185">Reference proteome</keyword>
<feature type="transmembrane region" description="Helical" evidence="6">
    <location>
        <begin position="231"/>
        <end position="251"/>
    </location>
</feature>
<dbReference type="EMBL" id="CP119075">
    <property type="protein sequence ID" value="WED64974.1"/>
    <property type="molecule type" value="Genomic_DNA"/>
</dbReference>
<dbReference type="PANTHER" id="PTHR43738:SF2">
    <property type="entry name" value="ABC TRANSPORTER PERMEASE"/>
    <property type="match status" value="1"/>
</dbReference>
<name>A0AAE9ZXC7_9BACT</name>
<dbReference type="Proteomes" id="UP001218638">
    <property type="component" value="Chromosome"/>
</dbReference>
<dbReference type="GO" id="GO:0005886">
    <property type="term" value="C:plasma membrane"/>
    <property type="evidence" value="ECO:0007669"/>
    <property type="project" value="UniProtKB-SubCell"/>
</dbReference>
<dbReference type="InterPro" id="IPR051125">
    <property type="entry name" value="ABC-4/HrtB_transporter"/>
</dbReference>
<evidence type="ECO:0000313" key="9">
    <source>
        <dbReference type="Proteomes" id="UP001218638"/>
    </source>
</evidence>
<dbReference type="InterPro" id="IPR003838">
    <property type="entry name" value="ABC3_permease_C"/>
</dbReference>
<feature type="domain" description="ABC3 transporter permease C-terminal" evidence="7">
    <location>
        <begin position="264"/>
        <end position="378"/>
    </location>
</feature>
<dbReference type="KEGG" id="slom:PXH66_21715"/>
<dbReference type="AlphaFoldDB" id="A0AAE9ZXC7"/>
<feature type="transmembrane region" description="Helical" evidence="6">
    <location>
        <begin position="301"/>
        <end position="334"/>
    </location>
</feature>
<protein>
    <submittedName>
        <fullName evidence="8">ABC transporter permease</fullName>
    </submittedName>
</protein>
<sequence>MIRSLRQHALSTVVTALALALAGGLLLAVWVINAQAKRSFTDVATEFDAVLGARGSKLQLVLNAVFHLEASPGNIRMADYEQVRRHPMVQSAFPLAVGDNLRGFRVAGTVPEMLAHATYASGGVWSGPEAHEAVLGSFAARQLGLGVGDEFSPTHGLAAGGQHDHEDHYEVTGVLAPTNSPMDRVVWIPLHGVQTMDGHNVAAADQLSAVLIKLRSPAGGFMLDSMYNRQGATLTFAFPVAAIVADLFGKISWFEKVLALVANLVGLVAGATVLVAIYNSMSARRRDHAILRALGARRRTLFGVIVLEAITLGVMGMAGAFGVFAIIAEAIVVILRAETGAVIDPWVWHPVMAWAPAGLIALCGLGGMVPALKAYRTDVAEALSPTS</sequence>
<keyword evidence="5 6" id="KW-0472">Membrane</keyword>
<evidence type="ECO:0000259" key="7">
    <source>
        <dbReference type="Pfam" id="PF02687"/>
    </source>
</evidence>
<feature type="transmembrane region" description="Helical" evidence="6">
    <location>
        <begin position="257"/>
        <end position="280"/>
    </location>
</feature>
<reference evidence="8" key="1">
    <citation type="submission" date="2023-03" db="EMBL/GenBank/DDBJ databases">
        <title>Lomoglobus Profundus gen. nov., sp. nov., a novel member of the phylum Verrucomicrobia, isolated from deep-marine sediment of South China Sea.</title>
        <authorList>
            <person name="Ahmad T."/>
            <person name="Ishaq S.E."/>
            <person name="Wang F."/>
        </authorList>
    </citation>
    <scope>NUCLEOTIDE SEQUENCE</scope>
    <source>
        <strain evidence="8">LMO-M01</strain>
    </source>
</reference>
<evidence type="ECO:0000256" key="1">
    <source>
        <dbReference type="ARBA" id="ARBA00004651"/>
    </source>
</evidence>
<comment type="subcellular location">
    <subcellularLocation>
        <location evidence="1">Cell membrane</location>
        <topology evidence="1">Multi-pass membrane protein</topology>
    </subcellularLocation>
</comment>